<protein>
    <submittedName>
        <fullName evidence="2">Uncharacterized protein</fullName>
    </submittedName>
</protein>
<feature type="region of interest" description="Disordered" evidence="1">
    <location>
        <begin position="1"/>
        <end position="25"/>
    </location>
</feature>
<dbReference type="PANTHER" id="PTHR31099">
    <property type="entry name" value="OS06G0165300 PROTEIN"/>
    <property type="match status" value="1"/>
</dbReference>
<name>A0AA39RFJ7_ACESA</name>
<comment type="caution">
    <text evidence="2">The sequence shown here is derived from an EMBL/GenBank/DDBJ whole genome shotgun (WGS) entry which is preliminary data.</text>
</comment>
<accession>A0AA39RFJ7</accession>
<reference evidence="2" key="1">
    <citation type="journal article" date="2022" name="Plant J.">
        <title>Strategies of tolerance reflected in two North American maple genomes.</title>
        <authorList>
            <person name="McEvoy S.L."/>
            <person name="Sezen U.U."/>
            <person name="Trouern-Trend A."/>
            <person name="McMahon S.M."/>
            <person name="Schaberg P.G."/>
            <person name="Yang J."/>
            <person name="Wegrzyn J.L."/>
            <person name="Swenson N.G."/>
        </authorList>
    </citation>
    <scope>NUCLEOTIDE SEQUENCE</scope>
    <source>
        <strain evidence="2">NS2018</strain>
    </source>
</reference>
<dbReference type="AlphaFoldDB" id="A0AA39RFJ7"/>
<feature type="compositionally biased region" description="Polar residues" evidence="1">
    <location>
        <begin position="1"/>
        <end position="16"/>
    </location>
</feature>
<keyword evidence="3" id="KW-1185">Reference proteome</keyword>
<dbReference type="EMBL" id="JAUESC010000388">
    <property type="protein sequence ID" value="KAK0572535.1"/>
    <property type="molecule type" value="Genomic_DNA"/>
</dbReference>
<organism evidence="2 3">
    <name type="scientific">Acer saccharum</name>
    <name type="common">Sugar maple</name>
    <dbReference type="NCBI Taxonomy" id="4024"/>
    <lineage>
        <taxon>Eukaryota</taxon>
        <taxon>Viridiplantae</taxon>
        <taxon>Streptophyta</taxon>
        <taxon>Embryophyta</taxon>
        <taxon>Tracheophyta</taxon>
        <taxon>Spermatophyta</taxon>
        <taxon>Magnoliopsida</taxon>
        <taxon>eudicotyledons</taxon>
        <taxon>Gunneridae</taxon>
        <taxon>Pentapetalae</taxon>
        <taxon>rosids</taxon>
        <taxon>malvids</taxon>
        <taxon>Sapindales</taxon>
        <taxon>Sapindaceae</taxon>
        <taxon>Hippocastanoideae</taxon>
        <taxon>Acereae</taxon>
        <taxon>Acer</taxon>
    </lineage>
</organism>
<evidence type="ECO:0000313" key="3">
    <source>
        <dbReference type="Proteomes" id="UP001168877"/>
    </source>
</evidence>
<proteinExistence type="predicted"/>
<dbReference type="Proteomes" id="UP001168877">
    <property type="component" value="Unassembled WGS sequence"/>
</dbReference>
<gene>
    <name evidence="2" type="ORF">LWI29_033105</name>
</gene>
<reference evidence="2" key="2">
    <citation type="submission" date="2023-06" db="EMBL/GenBank/DDBJ databases">
        <authorList>
            <person name="Swenson N.G."/>
            <person name="Wegrzyn J.L."/>
            <person name="Mcevoy S.L."/>
        </authorList>
    </citation>
    <scope>NUCLEOTIDE SEQUENCE</scope>
    <source>
        <strain evidence="2">NS2018</strain>
        <tissue evidence="2">Leaf</tissue>
    </source>
</reference>
<evidence type="ECO:0000256" key="1">
    <source>
        <dbReference type="SAM" id="MobiDB-lite"/>
    </source>
</evidence>
<dbReference type="PANTHER" id="PTHR31099:SF28">
    <property type="entry name" value="F5J5.12"/>
    <property type="match status" value="1"/>
</dbReference>
<sequence length="350" mass="39818">MSSDHTTSDLNINWTPSDDDGGVDSRLHNVDRRVTIEDPSTPVSINARGMLEQGAVYAIASAVEHPEYMEVLEASTFGCPLGILNDSPTSLVTEDMLPGIRTMYGIPDDIELRVPREHERADWDVLGWTCLYEYTFCLSFRFPIPQLVRRMLLYYDLTPSQLMPNTWRILLGLGVLCERHSIQFGLGCLFHNYYLKEHLVDTGRYSLVPRNKKKELIIDTKSNDRNWKDTFLFTKGPPVDGPWRIGGEEYQYRRVWNRYEVRGVGKAPPCAVAPERTKILLEIPAAQRSVSNLLTEGNFRPNRLWRDEVAKKRAAAQKKKQAAEKSVGGAPAVVEQILDSSPERSLLKKR</sequence>
<evidence type="ECO:0000313" key="2">
    <source>
        <dbReference type="EMBL" id="KAK0572535.1"/>
    </source>
</evidence>